<dbReference type="Proteomes" id="UP000245618">
    <property type="component" value="Unassembled WGS sequence"/>
</dbReference>
<protein>
    <submittedName>
        <fullName evidence="2">Uncharacterized protein</fullName>
    </submittedName>
</protein>
<dbReference type="OrthoDB" id="1072575at2"/>
<evidence type="ECO:0000256" key="1">
    <source>
        <dbReference type="SAM" id="Phobius"/>
    </source>
</evidence>
<keyword evidence="1" id="KW-1133">Transmembrane helix</keyword>
<evidence type="ECO:0000313" key="2">
    <source>
        <dbReference type="EMBL" id="PWA10982.1"/>
    </source>
</evidence>
<gene>
    <name evidence="2" type="ORF">DB891_03885</name>
</gene>
<dbReference type="EMBL" id="QCZH01000002">
    <property type="protein sequence ID" value="PWA10982.1"/>
    <property type="molecule type" value="Genomic_DNA"/>
</dbReference>
<comment type="caution">
    <text evidence="2">The sequence shown here is derived from an EMBL/GenBank/DDBJ whole genome shotgun (WGS) entry which is preliminary data.</text>
</comment>
<dbReference type="AlphaFoldDB" id="A0A2U1K0Q0"/>
<keyword evidence="3" id="KW-1185">Reference proteome</keyword>
<keyword evidence="1" id="KW-0472">Membrane</keyword>
<sequence>MWYDVDYKRLGILILPTFLRKPILVSWVHVLLMPISNLHYTWKQKRLADWYKLNHTGQVCFLRKVLNDTLDVADRRIYIDEGNSFPRKYIYTRAENKPVFLGKMHIYQNSEYTNTGVDFIVFAPVDIINTRIHELNALITFYKLASKRYKIQPI</sequence>
<evidence type="ECO:0000313" key="3">
    <source>
        <dbReference type="Proteomes" id="UP000245618"/>
    </source>
</evidence>
<name>A0A2U1K0Q0_9FLAO</name>
<proteinExistence type="predicted"/>
<keyword evidence="1" id="KW-0812">Transmembrane</keyword>
<feature type="transmembrane region" description="Helical" evidence="1">
    <location>
        <begin position="23"/>
        <end position="42"/>
    </location>
</feature>
<reference evidence="2 3" key="1">
    <citation type="submission" date="2018-04" db="EMBL/GenBank/DDBJ databases">
        <title>Flavobacterium sp. nov., isolated from glacier ice.</title>
        <authorList>
            <person name="Liu Q."/>
            <person name="Xin Y.-H."/>
        </authorList>
    </citation>
    <scope>NUCLEOTIDE SEQUENCE [LARGE SCALE GENOMIC DNA]</scope>
    <source>
        <strain evidence="2 3">LB2P30</strain>
    </source>
</reference>
<accession>A0A2U1K0Q0</accession>
<organism evidence="2 3">
    <name type="scientific">Flavobacterium laiguense</name>
    <dbReference type="NCBI Taxonomy" id="2169409"/>
    <lineage>
        <taxon>Bacteria</taxon>
        <taxon>Pseudomonadati</taxon>
        <taxon>Bacteroidota</taxon>
        <taxon>Flavobacteriia</taxon>
        <taxon>Flavobacteriales</taxon>
        <taxon>Flavobacteriaceae</taxon>
        <taxon>Flavobacterium</taxon>
    </lineage>
</organism>